<evidence type="ECO:0000256" key="1">
    <source>
        <dbReference type="ARBA" id="ARBA00001311"/>
    </source>
</evidence>
<evidence type="ECO:0000313" key="9">
    <source>
        <dbReference type="Proteomes" id="UP000279236"/>
    </source>
</evidence>
<dbReference type="GO" id="GO:0004040">
    <property type="term" value="F:amidase activity"/>
    <property type="evidence" value="ECO:0007669"/>
    <property type="project" value="UniProtKB-EC"/>
</dbReference>
<dbReference type="PANTHER" id="PTHR46072">
    <property type="entry name" value="AMIDASE-RELATED-RELATED"/>
    <property type="match status" value="1"/>
</dbReference>
<evidence type="ECO:0000256" key="4">
    <source>
        <dbReference type="ARBA" id="ARBA00022801"/>
    </source>
</evidence>
<dbReference type="PROSITE" id="PS00571">
    <property type="entry name" value="AMIDASES"/>
    <property type="match status" value="1"/>
</dbReference>
<organism evidence="8 9">
    <name type="scientific">Apiotrichum porosum</name>
    <dbReference type="NCBI Taxonomy" id="105984"/>
    <lineage>
        <taxon>Eukaryota</taxon>
        <taxon>Fungi</taxon>
        <taxon>Dikarya</taxon>
        <taxon>Basidiomycota</taxon>
        <taxon>Agaricomycotina</taxon>
        <taxon>Tremellomycetes</taxon>
        <taxon>Trichosporonales</taxon>
        <taxon>Trichosporonaceae</taxon>
        <taxon>Apiotrichum</taxon>
    </lineage>
</organism>
<feature type="binding site" evidence="6">
    <location>
        <begin position="227"/>
        <end position="230"/>
    </location>
    <ligand>
        <name>substrate</name>
    </ligand>
</feature>
<evidence type="ECO:0000256" key="3">
    <source>
        <dbReference type="ARBA" id="ARBA00012922"/>
    </source>
</evidence>
<dbReference type="InterPro" id="IPR023631">
    <property type="entry name" value="Amidase_dom"/>
</dbReference>
<feature type="active site" description="Charge relay system" evidence="5">
    <location>
        <position position="129"/>
    </location>
</feature>
<dbReference type="InterPro" id="IPR036928">
    <property type="entry name" value="AS_sf"/>
</dbReference>
<dbReference type="EC" id="3.5.1.4" evidence="3"/>
<dbReference type="InterPro" id="IPR020556">
    <property type="entry name" value="Amidase_CS"/>
</dbReference>
<protein>
    <recommendedName>
        <fullName evidence="3">amidase</fullName>
        <ecNumber evidence="3">3.5.1.4</ecNumber>
    </recommendedName>
</protein>
<keyword evidence="4" id="KW-0378">Hydrolase</keyword>
<comment type="similarity">
    <text evidence="2">Belongs to the amidase family.</text>
</comment>
<dbReference type="AlphaFoldDB" id="A0A427XU98"/>
<sequence>MTIEAWEKVAADKVAAREALIPAEWRITVPKGLNVIDVPRTCGLLSPAELKITETPAVELIAQMTKGALTSVEVTTAFSKRSAIAHQLTNCLTEIFYTEALKAAAEIDAEFTKTGKSAGALHGLPISLKDNVNVSGLDSTTGFISYANKPATDAEEADLVHTIKNAGGILFCKTNVPTGMLMAETYNNVWGYTSNPYNTEYGCGGSSGGEGSLLAQRGSPLGVGTDIGGSVRMPAASNGIFGLKPAGGRLSSLGLRAGLPGQEAIKSVSGPMSQDLSALELYCKTILDAAPWERDPNVFNIPWREITLPEKLCFGILMDDGIVKPTPAVTRVLLETKAALEAQGHTVIEWTPYDAPAGNQLLMRFLMGDGGFKMRAQVREGDIPEPWPQALEPFEQLYAMFKDKPPTVGGLWDLQIQRVTYLRKLLEGWYATKDLSGTGRPMDGVISPVTAFPSCPRHTFKHAGYTALWNLADQTACTFPAGFANKNDVKPDEQEFRNAEEKDIWEQYDADRVDGMPVGLQVIVTRHQEELSLKLAGVAFEALKEYRK</sequence>
<comment type="caution">
    <text evidence="8">The sequence shown here is derived from an EMBL/GenBank/DDBJ whole genome shotgun (WGS) entry which is preliminary data.</text>
</comment>
<dbReference type="STRING" id="105984.A0A427XU98"/>
<dbReference type="PIRSF" id="PIRSF001221">
    <property type="entry name" value="Amidase_fungi"/>
    <property type="match status" value="1"/>
</dbReference>
<feature type="active site" description="Charge relay system" evidence="5">
    <location>
        <position position="206"/>
    </location>
</feature>
<dbReference type="GeneID" id="39591887"/>
<accession>A0A427XU98</accession>
<reference evidence="8 9" key="1">
    <citation type="submission" date="2018-11" db="EMBL/GenBank/DDBJ databases">
        <title>Genome sequence of Apiotrichum porosum DSM 27194.</title>
        <authorList>
            <person name="Aliyu H."/>
            <person name="Gorte O."/>
            <person name="Ochsenreither K."/>
        </authorList>
    </citation>
    <scope>NUCLEOTIDE SEQUENCE [LARGE SCALE GENOMIC DNA]</scope>
    <source>
        <strain evidence="8 9">DSM 27194</strain>
    </source>
</reference>
<name>A0A427XU98_9TREE</name>
<keyword evidence="9" id="KW-1185">Reference proteome</keyword>
<dbReference type="SUPFAM" id="SSF75304">
    <property type="entry name" value="Amidase signature (AS) enzymes"/>
    <property type="match status" value="1"/>
</dbReference>
<dbReference type="OrthoDB" id="6428749at2759"/>
<feature type="binding site" evidence="6">
    <location>
        <position position="206"/>
    </location>
    <ligand>
        <name>substrate</name>
    </ligand>
</feature>
<dbReference type="Gene3D" id="3.90.1300.10">
    <property type="entry name" value="Amidase signature (AS) domain"/>
    <property type="match status" value="1"/>
</dbReference>
<evidence type="ECO:0000256" key="2">
    <source>
        <dbReference type="ARBA" id="ARBA00009199"/>
    </source>
</evidence>
<comment type="catalytic activity">
    <reaction evidence="1">
        <text>a monocarboxylic acid amide + H2O = a monocarboxylate + NH4(+)</text>
        <dbReference type="Rhea" id="RHEA:12020"/>
        <dbReference type="ChEBI" id="CHEBI:15377"/>
        <dbReference type="ChEBI" id="CHEBI:28938"/>
        <dbReference type="ChEBI" id="CHEBI:35757"/>
        <dbReference type="ChEBI" id="CHEBI:83628"/>
        <dbReference type="EC" id="3.5.1.4"/>
    </reaction>
</comment>
<dbReference type="Proteomes" id="UP000279236">
    <property type="component" value="Unassembled WGS sequence"/>
</dbReference>
<dbReference type="Pfam" id="PF01425">
    <property type="entry name" value="Amidase"/>
    <property type="match status" value="1"/>
</dbReference>
<feature type="binding site" evidence="6">
    <location>
        <position position="180"/>
    </location>
    <ligand>
        <name>substrate</name>
    </ligand>
</feature>
<feature type="domain" description="Amidase" evidence="7">
    <location>
        <begin position="73"/>
        <end position="531"/>
    </location>
</feature>
<evidence type="ECO:0000313" key="8">
    <source>
        <dbReference type="EMBL" id="RSH82377.1"/>
    </source>
</evidence>
<dbReference type="EMBL" id="RSCE01000005">
    <property type="protein sequence ID" value="RSH82377.1"/>
    <property type="molecule type" value="Genomic_DNA"/>
</dbReference>
<evidence type="ECO:0000259" key="7">
    <source>
        <dbReference type="Pfam" id="PF01425"/>
    </source>
</evidence>
<dbReference type="RefSeq" id="XP_028476609.1">
    <property type="nucleotide sequence ID" value="XM_028622716.1"/>
</dbReference>
<proteinExistence type="inferred from homology"/>
<dbReference type="PANTHER" id="PTHR46072:SF11">
    <property type="entry name" value="AMIDASE-RELATED"/>
    <property type="match status" value="1"/>
</dbReference>
<evidence type="ECO:0000256" key="6">
    <source>
        <dbReference type="PIRSR" id="PIRSR001221-2"/>
    </source>
</evidence>
<feature type="active site" description="Acyl-ester intermediate" evidence="5">
    <location>
        <position position="230"/>
    </location>
</feature>
<evidence type="ECO:0000256" key="5">
    <source>
        <dbReference type="PIRSR" id="PIRSR001221-1"/>
    </source>
</evidence>
<gene>
    <name evidence="8" type="ORF">EHS24_007344</name>
</gene>